<evidence type="ECO:0008006" key="5">
    <source>
        <dbReference type="Google" id="ProtNLM"/>
    </source>
</evidence>
<reference evidence="2 3" key="1">
    <citation type="submission" date="2019-12" db="EMBL/GenBank/DDBJ databases">
        <title>Draft genome sequence of Pseudomonas otitidis recovered from a chicken carcass.</title>
        <authorList>
            <person name="Vieira T.R."/>
            <person name="Oliviera E.F.C."/>
            <person name="Silva N.M.V."/>
            <person name="Sambrano G.E."/>
            <person name="Cibulski S.P."/>
            <person name="Cardoso M.R.I."/>
        </authorList>
    </citation>
    <scope>NUCLEOTIDE SEQUENCE [LARGE SCALE GENOMIC DNA]</scope>
    <source>
        <strain evidence="2 3">25_K</strain>
    </source>
</reference>
<protein>
    <recommendedName>
        <fullName evidence="5">Cupin 2 conserved barrel domain-containing protein</fullName>
    </recommendedName>
</protein>
<evidence type="ECO:0000313" key="2">
    <source>
        <dbReference type="EMBL" id="MWK56302.1"/>
    </source>
</evidence>
<evidence type="ECO:0000313" key="3">
    <source>
        <dbReference type="Proteomes" id="UP000461288"/>
    </source>
</evidence>
<gene>
    <name evidence="2" type="ORF">GO594_09980</name>
    <name evidence="1" type="ORF">PtoMrB4_08540</name>
</gene>
<dbReference type="EMBL" id="AP022642">
    <property type="protein sequence ID" value="BCA26877.1"/>
    <property type="molecule type" value="Genomic_DNA"/>
</dbReference>
<name>A0A679GJD6_9GAMM</name>
<dbReference type="SUPFAM" id="SSF51182">
    <property type="entry name" value="RmlC-like cupins"/>
    <property type="match status" value="1"/>
</dbReference>
<reference evidence="1 4" key="2">
    <citation type="journal article" date="2020" name="Microbiol. Resour. Announc.">
        <title>Complete genome sequence of Pseudomonas otitidis strain MrB4, isolated from Lake Biwa in Japan.</title>
        <authorList>
            <person name="Miyazaki K."/>
            <person name="Hase E."/>
            <person name="Maruya T."/>
        </authorList>
    </citation>
    <scope>NUCLEOTIDE SEQUENCE [LARGE SCALE GENOMIC DNA]</scope>
    <source>
        <strain evidence="1 4">MrB4</strain>
    </source>
</reference>
<dbReference type="Proteomes" id="UP000461288">
    <property type="component" value="Unassembled WGS sequence"/>
</dbReference>
<dbReference type="RefSeq" id="WP_052807525.1">
    <property type="nucleotide sequence ID" value="NZ_AP022642.1"/>
</dbReference>
<organism evidence="1 4">
    <name type="scientific">Metapseudomonas otitidis</name>
    <dbReference type="NCBI Taxonomy" id="319939"/>
    <lineage>
        <taxon>Bacteria</taxon>
        <taxon>Pseudomonadati</taxon>
        <taxon>Pseudomonadota</taxon>
        <taxon>Gammaproteobacteria</taxon>
        <taxon>Pseudomonadales</taxon>
        <taxon>Pseudomonadaceae</taxon>
        <taxon>Metapseudomonas</taxon>
    </lineage>
</organism>
<dbReference type="KEGG" id="poj:PtoMrB4_08540"/>
<sequence length="128" mass="13757">MKAIPIQAVLDGIPKPHPFAPACAELQPVAPFQPGPATVQLGHLDGEGPWQRHPEGDALLQVLEGEMEISLLAVIGLVREPLPAGSLYVVPRGLWYRLEAKAASILAVLPEKGESERSAYPLRVERSA</sequence>
<dbReference type="EMBL" id="WTFN01000019">
    <property type="protein sequence ID" value="MWK56302.1"/>
    <property type="molecule type" value="Genomic_DNA"/>
</dbReference>
<dbReference type="InterPro" id="IPR011051">
    <property type="entry name" value="RmlC_Cupin_sf"/>
</dbReference>
<accession>A0A679GJD6</accession>
<dbReference type="AlphaFoldDB" id="A0A679GJD6"/>
<dbReference type="GeneID" id="57396067"/>
<proteinExistence type="predicted"/>
<dbReference type="InterPro" id="IPR014710">
    <property type="entry name" value="RmlC-like_jellyroll"/>
</dbReference>
<dbReference type="Gene3D" id="2.60.120.10">
    <property type="entry name" value="Jelly Rolls"/>
    <property type="match status" value="1"/>
</dbReference>
<evidence type="ECO:0000313" key="1">
    <source>
        <dbReference type="EMBL" id="BCA26877.1"/>
    </source>
</evidence>
<evidence type="ECO:0000313" key="4">
    <source>
        <dbReference type="Proteomes" id="UP000501237"/>
    </source>
</evidence>
<dbReference type="Proteomes" id="UP000501237">
    <property type="component" value="Chromosome"/>
</dbReference>